<evidence type="ECO:0000313" key="3">
    <source>
        <dbReference type="Proteomes" id="UP000265618"/>
    </source>
</evidence>
<evidence type="ECO:0000313" key="2">
    <source>
        <dbReference type="EMBL" id="GIQ90573.1"/>
    </source>
</evidence>
<sequence>MASKDCVYDFETLLQCFRPVALPPSLVALTDTESSLVILDAPHSPALACPLSPTTMVDGINRMRDMRQSKKAKSFKHRASRNRARQRPTGGMGSKAG</sequence>
<dbReference type="EMBL" id="BDIP01006349">
    <property type="protein sequence ID" value="GIQ90573.1"/>
    <property type="molecule type" value="Genomic_DNA"/>
</dbReference>
<gene>
    <name evidence="2" type="ORF">KIPB_013414</name>
</gene>
<reference evidence="2 3" key="1">
    <citation type="journal article" date="2018" name="PLoS ONE">
        <title>The draft genome of Kipferlia bialata reveals reductive genome evolution in fornicate parasites.</title>
        <authorList>
            <person name="Tanifuji G."/>
            <person name="Takabayashi S."/>
            <person name="Kume K."/>
            <person name="Takagi M."/>
            <person name="Nakayama T."/>
            <person name="Kamikawa R."/>
            <person name="Inagaki Y."/>
            <person name="Hashimoto T."/>
        </authorList>
    </citation>
    <scope>NUCLEOTIDE SEQUENCE [LARGE SCALE GENOMIC DNA]</scope>
    <source>
        <strain evidence="2">NY0173</strain>
    </source>
</reference>
<feature type="compositionally biased region" description="Basic residues" evidence="1">
    <location>
        <begin position="69"/>
        <end position="86"/>
    </location>
</feature>
<accession>A0A9K3D7F0</accession>
<proteinExistence type="predicted"/>
<dbReference type="Proteomes" id="UP000265618">
    <property type="component" value="Unassembled WGS sequence"/>
</dbReference>
<evidence type="ECO:0000256" key="1">
    <source>
        <dbReference type="SAM" id="MobiDB-lite"/>
    </source>
</evidence>
<name>A0A9K3D7F0_9EUKA</name>
<organism evidence="2 3">
    <name type="scientific">Kipferlia bialata</name>
    <dbReference type="NCBI Taxonomy" id="797122"/>
    <lineage>
        <taxon>Eukaryota</taxon>
        <taxon>Metamonada</taxon>
        <taxon>Carpediemonas-like organisms</taxon>
        <taxon>Kipferlia</taxon>
    </lineage>
</organism>
<feature type="non-terminal residue" evidence="2">
    <location>
        <position position="1"/>
    </location>
</feature>
<keyword evidence="3" id="KW-1185">Reference proteome</keyword>
<comment type="caution">
    <text evidence="2">The sequence shown here is derived from an EMBL/GenBank/DDBJ whole genome shotgun (WGS) entry which is preliminary data.</text>
</comment>
<feature type="region of interest" description="Disordered" evidence="1">
    <location>
        <begin position="65"/>
        <end position="97"/>
    </location>
</feature>
<protein>
    <submittedName>
        <fullName evidence="2">Uncharacterized protein</fullName>
    </submittedName>
</protein>
<dbReference type="AlphaFoldDB" id="A0A9K3D7F0"/>